<proteinExistence type="predicted"/>
<dbReference type="InterPro" id="IPR011008">
    <property type="entry name" value="Dimeric_a/b-barrel"/>
</dbReference>
<comment type="caution">
    <text evidence="1">The sequence shown here is derived from an EMBL/GenBank/DDBJ whole genome shotgun (WGS) entry which is preliminary data.</text>
</comment>
<name>A0A840IBE3_9ACTN</name>
<keyword evidence="2" id="KW-1185">Reference proteome</keyword>
<evidence type="ECO:0000313" key="2">
    <source>
        <dbReference type="Proteomes" id="UP000585272"/>
    </source>
</evidence>
<dbReference type="SUPFAM" id="SSF54909">
    <property type="entry name" value="Dimeric alpha+beta barrel"/>
    <property type="match status" value="1"/>
</dbReference>
<protein>
    <recommendedName>
        <fullName evidence="3">ABM domain-containing protein</fullName>
    </recommendedName>
</protein>
<evidence type="ECO:0008006" key="3">
    <source>
        <dbReference type="Google" id="ProtNLM"/>
    </source>
</evidence>
<dbReference type="AlphaFoldDB" id="A0A840IBE3"/>
<dbReference type="Proteomes" id="UP000585272">
    <property type="component" value="Unassembled WGS sequence"/>
</dbReference>
<evidence type="ECO:0000313" key="1">
    <source>
        <dbReference type="EMBL" id="MBB4662156.1"/>
    </source>
</evidence>
<dbReference type="EMBL" id="JACHNU010000002">
    <property type="protein sequence ID" value="MBB4662156.1"/>
    <property type="molecule type" value="Genomic_DNA"/>
</dbReference>
<accession>A0A840IBE3</accession>
<dbReference type="Gene3D" id="3.30.70.100">
    <property type="match status" value="1"/>
</dbReference>
<reference evidence="1 2" key="1">
    <citation type="submission" date="2020-08" db="EMBL/GenBank/DDBJ databases">
        <title>Genomic Encyclopedia of Archaeal and Bacterial Type Strains, Phase II (KMG-II): from individual species to whole genera.</title>
        <authorList>
            <person name="Goeker M."/>
        </authorList>
    </citation>
    <scope>NUCLEOTIDE SEQUENCE [LARGE SCALE GENOMIC DNA]</scope>
    <source>
        <strain evidence="1 2">DSM 23288</strain>
    </source>
</reference>
<organism evidence="1 2">
    <name type="scientific">Conexibacter arvalis</name>
    <dbReference type="NCBI Taxonomy" id="912552"/>
    <lineage>
        <taxon>Bacteria</taxon>
        <taxon>Bacillati</taxon>
        <taxon>Actinomycetota</taxon>
        <taxon>Thermoleophilia</taxon>
        <taxon>Solirubrobacterales</taxon>
        <taxon>Conexibacteraceae</taxon>
        <taxon>Conexibacter</taxon>
    </lineage>
</organism>
<gene>
    <name evidence="1" type="ORF">BDZ31_001742</name>
</gene>
<sequence>MSACFELVRFAPKAGAEEALAAARPAMEAAFRAAYPGLVDLRLGRLEDGTYADLFVWRTRADADHAQATEHDMPEFQAFVANVERLLAHDFGTLVA</sequence>
<dbReference type="RefSeq" id="WP_183341136.1">
    <property type="nucleotide sequence ID" value="NZ_JACHNU010000002.1"/>
</dbReference>